<reference evidence="1 2" key="1">
    <citation type="submission" date="2020-05" db="EMBL/GenBank/DDBJ databases">
        <title>Identification and distribution of gene clusters putatively required for synthesis of sphingolipid metabolism inhibitors in phylogenetically diverse species of the filamentous fungus Fusarium.</title>
        <authorList>
            <person name="Kim H.-S."/>
            <person name="Busman M."/>
            <person name="Brown D.W."/>
            <person name="Divon H."/>
            <person name="Uhlig S."/>
            <person name="Proctor R.H."/>
        </authorList>
    </citation>
    <scope>NUCLEOTIDE SEQUENCE [LARGE SCALE GENOMIC DNA]</scope>
    <source>
        <strain evidence="1 2">NRRL 25196</strain>
    </source>
</reference>
<proteinExistence type="predicted"/>
<evidence type="ECO:0000313" key="2">
    <source>
        <dbReference type="Proteomes" id="UP000574317"/>
    </source>
</evidence>
<comment type="caution">
    <text evidence="1">The sequence shown here is derived from an EMBL/GenBank/DDBJ whole genome shotgun (WGS) entry which is preliminary data.</text>
</comment>
<evidence type="ECO:0000313" key="1">
    <source>
        <dbReference type="EMBL" id="KAF5553514.1"/>
    </source>
</evidence>
<organism evidence="1 2">
    <name type="scientific">Fusarium napiforme</name>
    <dbReference type="NCBI Taxonomy" id="42672"/>
    <lineage>
        <taxon>Eukaryota</taxon>
        <taxon>Fungi</taxon>
        <taxon>Dikarya</taxon>
        <taxon>Ascomycota</taxon>
        <taxon>Pezizomycotina</taxon>
        <taxon>Sordariomycetes</taxon>
        <taxon>Hypocreomycetidae</taxon>
        <taxon>Hypocreales</taxon>
        <taxon>Nectriaceae</taxon>
        <taxon>Fusarium</taxon>
        <taxon>Fusarium fujikuroi species complex</taxon>
    </lineage>
</organism>
<sequence length="198" mass="22036">MCPLEELLTDSMYENSANKPVMFRAGKSEPKFVSELKPVGVIDFDGNIIGVRFQNFMGDDVDAMAQVGTVPNACIYQGVKKGFREAVEVFLSDGGYDNTCGVSVPILTKEFMANLPSDNFKVEMRVRVVKKQDDTYKYNPLKLQEADLEGEGRAIIMLPDDMEVFPGKGGDRVCIILEEVPVGRYFSEPSSLVRMKLT</sequence>
<dbReference type="Proteomes" id="UP000574317">
    <property type="component" value="Unassembled WGS sequence"/>
</dbReference>
<keyword evidence="2" id="KW-1185">Reference proteome</keyword>
<accession>A0A8H5JDS1</accession>
<name>A0A8H5JDS1_9HYPO</name>
<protein>
    <submittedName>
        <fullName evidence="1">Uncharacterized protein</fullName>
    </submittedName>
</protein>
<gene>
    <name evidence="1" type="ORF">FNAPI_6746</name>
</gene>
<dbReference type="AlphaFoldDB" id="A0A8H5JDS1"/>
<dbReference type="EMBL" id="JAAOAO010000249">
    <property type="protein sequence ID" value="KAF5553514.1"/>
    <property type="molecule type" value="Genomic_DNA"/>
</dbReference>